<dbReference type="Gene3D" id="3.55.50.30">
    <property type="match status" value="1"/>
</dbReference>
<gene>
    <name evidence="3" type="ORF">HX822_14530</name>
</gene>
<dbReference type="RefSeq" id="WP_177078056.1">
    <property type="nucleotide sequence ID" value="NZ_JACARG010000023.1"/>
</dbReference>
<dbReference type="PANTHER" id="PTHR30273">
    <property type="entry name" value="PERIPLASMIC SIGNAL SENSOR AND SIGMA FACTOR ACTIVATOR FECR-RELATED"/>
    <property type="match status" value="1"/>
</dbReference>
<comment type="caution">
    <text evidence="3">The sequence shown here is derived from an EMBL/GenBank/DDBJ whole genome shotgun (WGS) entry which is preliminary data.</text>
</comment>
<reference evidence="3 4" key="1">
    <citation type="submission" date="2020-04" db="EMBL/GenBank/DDBJ databases">
        <title>Molecular characterization of pseudomonads from Agaricus bisporus reveal novel blotch 2 pathogens in Western Europe.</title>
        <authorList>
            <person name="Taparia T."/>
            <person name="Krijger M."/>
            <person name="Haynes E."/>
            <person name="Elpinstone J.G."/>
            <person name="Noble R."/>
            <person name="Van Der Wolf J."/>
        </authorList>
    </citation>
    <scope>NUCLEOTIDE SEQUENCE [LARGE SCALE GENOMIC DNA]</scope>
    <source>
        <strain evidence="3 4">IPO3782</strain>
    </source>
</reference>
<dbReference type="AlphaFoldDB" id="A0A7Y8EGC8"/>
<dbReference type="EMBL" id="JACARG010000023">
    <property type="protein sequence ID" value="NWE14159.1"/>
    <property type="molecule type" value="Genomic_DNA"/>
</dbReference>
<dbReference type="Proteomes" id="UP000531950">
    <property type="component" value="Unassembled WGS sequence"/>
</dbReference>
<organism evidence="3 4">
    <name type="scientific">Pseudomonas yamanorum</name>
    <dbReference type="NCBI Taxonomy" id="515393"/>
    <lineage>
        <taxon>Bacteria</taxon>
        <taxon>Pseudomonadati</taxon>
        <taxon>Pseudomonadota</taxon>
        <taxon>Gammaproteobacteria</taxon>
        <taxon>Pseudomonadales</taxon>
        <taxon>Pseudomonadaceae</taxon>
        <taxon>Pseudomonas</taxon>
    </lineage>
</organism>
<dbReference type="Gene3D" id="2.60.120.1440">
    <property type="match status" value="1"/>
</dbReference>
<dbReference type="PANTHER" id="PTHR30273:SF2">
    <property type="entry name" value="PROTEIN FECR"/>
    <property type="match status" value="1"/>
</dbReference>
<dbReference type="InterPro" id="IPR006860">
    <property type="entry name" value="FecR"/>
</dbReference>
<feature type="domain" description="FecR N-terminal" evidence="2">
    <location>
        <begin position="14"/>
        <end position="55"/>
    </location>
</feature>
<evidence type="ECO:0000313" key="4">
    <source>
        <dbReference type="Proteomes" id="UP000531950"/>
    </source>
</evidence>
<dbReference type="Pfam" id="PF04773">
    <property type="entry name" value="FecR"/>
    <property type="match status" value="1"/>
</dbReference>
<dbReference type="GO" id="GO:0016989">
    <property type="term" value="F:sigma factor antagonist activity"/>
    <property type="evidence" value="ECO:0007669"/>
    <property type="project" value="TreeGrafter"/>
</dbReference>
<proteinExistence type="predicted"/>
<dbReference type="InterPro" id="IPR012373">
    <property type="entry name" value="Ferrdict_sens_TM"/>
</dbReference>
<evidence type="ECO:0000259" key="1">
    <source>
        <dbReference type="Pfam" id="PF04773"/>
    </source>
</evidence>
<dbReference type="Pfam" id="PF16220">
    <property type="entry name" value="DUF4880"/>
    <property type="match status" value="1"/>
</dbReference>
<sequence>MNDQPTPSPSERDQQALDWFTRLRGENVTFQELNTFAQWREDPLNAHAYQNAETLWQLLDRPSRAVRKPDRRRPISRRRTYATAACLILAAGAIWLGTPPISSWGSDYTTSTGQQQDITLADGSHLHLDSDSALDIDLTSDERRVNLRRGRVYLQVSHDSRPFIVQAGGTRIRALGTEFSVAHNDKSDEVILLRGSVEVAASGQHQTLQPGEQLRVVSGHVQAPQAVDAERLLAWRKGLLSVRDAPLREVLEELVRYQGGHVIWLDDKVGQRTINASFNLNQVDSALDALISTQKLRTTALTRRILIVRG</sequence>
<name>A0A7Y8EGC8_9PSED</name>
<feature type="domain" description="FecR protein" evidence="1">
    <location>
        <begin position="107"/>
        <end position="198"/>
    </location>
</feature>
<dbReference type="PIRSF" id="PIRSF018266">
    <property type="entry name" value="FecR"/>
    <property type="match status" value="1"/>
</dbReference>
<protein>
    <submittedName>
        <fullName evidence="3">FecR family protein</fullName>
    </submittedName>
</protein>
<dbReference type="InterPro" id="IPR032623">
    <property type="entry name" value="FecR_N"/>
</dbReference>
<evidence type="ECO:0000259" key="2">
    <source>
        <dbReference type="Pfam" id="PF16220"/>
    </source>
</evidence>
<accession>A0A7Y8EGC8</accession>
<evidence type="ECO:0000313" key="3">
    <source>
        <dbReference type="EMBL" id="NWE14159.1"/>
    </source>
</evidence>